<reference evidence="3" key="1">
    <citation type="submission" date="2023-10" db="EMBL/GenBank/DDBJ databases">
        <title>Genome assembly of Pristionchus species.</title>
        <authorList>
            <person name="Yoshida K."/>
            <person name="Sommer R.J."/>
        </authorList>
    </citation>
    <scope>NUCLEOTIDE SEQUENCE</scope>
    <source>
        <strain evidence="3">RS5133</strain>
    </source>
</reference>
<keyword evidence="2" id="KW-1133">Transmembrane helix</keyword>
<comment type="caution">
    <text evidence="3">The sequence shown here is derived from an EMBL/GenBank/DDBJ whole genome shotgun (WGS) entry which is preliminary data.</text>
</comment>
<proteinExistence type="predicted"/>
<evidence type="ECO:0000313" key="4">
    <source>
        <dbReference type="Proteomes" id="UP001432322"/>
    </source>
</evidence>
<keyword evidence="2" id="KW-0812">Transmembrane</keyword>
<keyword evidence="2" id="KW-0472">Membrane</keyword>
<feature type="transmembrane region" description="Helical" evidence="2">
    <location>
        <begin position="83"/>
        <end position="114"/>
    </location>
</feature>
<organism evidence="3 4">
    <name type="scientific">Pristionchus fissidentatus</name>
    <dbReference type="NCBI Taxonomy" id="1538716"/>
    <lineage>
        <taxon>Eukaryota</taxon>
        <taxon>Metazoa</taxon>
        <taxon>Ecdysozoa</taxon>
        <taxon>Nematoda</taxon>
        <taxon>Chromadorea</taxon>
        <taxon>Rhabditida</taxon>
        <taxon>Rhabditina</taxon>
        <taxon>Diplogasteromorpha</taxon>
        <taxon>Diplogasteroidea</taxon>
        <taxon>Neodiplogasteridae</taxon>
        <taxon>Pristionchus</taxon>
    </lineage>
</organism>
<keyword evidence="4" id="KW-1185">Reference proteome</keyword>
<name>A0AAV5UT61_9BILA</name>
<protein>
    <recommendedName>
        <fullName evidence="5">Transmembrane protein</fullName>
    </recommendedName>
</protein>
<dbReference type="AlphaFoldDB" id="A0AAV5UT61"/>
<gene>
    <name evidence="3" type="ORF">PFISCL1PPCAC_1697</name>
</gene>
<evidence type="ECO:0000313" key="3">
    <source>
        <dbReference type="EMBL" id="GMT10400.1"/>
    </source>
</evidence>
<accession>A0AAV5UT61</accession>
<sequence>MTLAHERPPGQSHLSDNENAVVKCDEGGQTCDKPNPEMEGDYVNEESSGISEKKEMEEGEEKKKEMDDESQKKSEEQENTTRIYWSLFGAIFACGVFRHPFAAIGGFTFVWWLLKEAF</sequence>
<evidence type="ECO:0000256" key="2">
    <source>
        <dbReference type="SAM" id="Phobius"/>
    </source>
</evidence>
<feature type="region of interest" description="Disordered" evidence="1">
    <location>
        <begin position="1"/>
        <end position="78"/>
    </location>
</feature>
<evidence type="ECO:0000256" key="1">
    <source>
        <dbReference type="SAM" id="MobiDB-lite"/>
    </source>
</evidence>
<evidence type="ECO:0008006" key="5">
    <source>
        <dbReference type="Google" id="ProtNLM"/>
    </source>
</evidence>
<dbReference type="Proteomes" id="UP001432322">
    <property type="component" value="Unassembled WGS sequence"/>
</dbReference>
<dbReference type="EMBL" id="BTSY01000001">
    <property type="protein sequence ID" value="GMT10400.1"/>
    <property type="molecule type" value="Genomic_DNA"/>
</dbReference>
<feature type="compositionally biased region" description="Basic and acidic residues" evidence="1">
    <location>
        <begin position="51"/>
        <end position="76"/>
    </location>
</feature>